<comment type="caution">
    <text evidence="1">The sequence shown here is derived from an EMBL/GenBank/DDBJ whole genome shotgun (WGS) entry which is preliminary data.</text>
</comment>
<accession>A0ACB8Z0G6</accession>
<name>A0ACB8Z0G6_CICIN</name>
<reference evidence="1 2" key="2">
    <citation type="journal article" date="2022" name="Mol. Ecol. Resour.">
        <title>The genomes of chicory, endive, great burdock and yacon provide insights into Asteraceae paleo-polyploidization history and plant inulin production.</title>
        <authorList>
            <person name="Fan W."/>
            <person name="Wang S."/>
            <person name="Wang H."/>
            <person name="Wang A."/>
            <person name="Jiang F."/>
            <person name="Liu H."/>
            <person name="Zhao H."/>
            <person name="Xu D."/>
            <person name="Zhang Y."/>
        </authorList>
    </citation>
    <scope>NUCLEOTIDE SEQUENCE [LARGE SCALE GENOMIC DNA]</scope>
    <source>
        <strain evidence="2">cv. Punajuju</strain>
        <tissue evidence="1">Leaves</tissue>
    </source>
</reference>
<organism evidence="1 2">
    <name type="scientific">Cichorium intybus</name>
    <name type="common">Chicory</name>
    <dbReference type="NCBI Taxonomy" id="13427"/>
    <lineage>
        <taxon>Eukaryota</taxon>
        <taxon>Viridiplantae</taxon>
        <taxon>Streptophyta</taxon>
        <taxon>Embryophyta</taxon>
        <taxon>Tracheophyta</taxon>
        <taxon>Spermatophyta</taxon>
        <taxon>Magnoliopsida</taxon>
        <taxon>eudicotyledons</taxon>
        <taxon>Gunneridae</taxon>
        <taxon>Pentapetalae</taxon>
        <taxon>asterids</taxon>
        <taxon>campanulids</taxon>
        <taxon>Asterales</taxon>
        <taxon>Asteraceae</taxon>
        <taxon>Cichorioideae</taxon>
        <taxon>Cichorieae</taxon>
        <taxon>Cichoriinae</taxon>
        <taxon>Cichorium</taxon>
    </lineage>
</organism>
<dbReference type="Proteomes" id="UP001055811">
    <property type="component" value="Linkage Group LG09"/>
</dbReference>
<evidence type="ECO:0000313" key="1">
    <source>
        <dbReference type="EMBL" id="KAI3691277.1"/>
    </source>
</evidence>
<evidence type="ECO:0000313" key="2">
    <source>
        <dbReference type="Proteomes" id="UP001055811"/>
    </source>
</evidence>
<sequence>MASTLYEFLNVVYCLRTIHLCKYFIIHITQKTHPLLVVTTTHTHTVIFNILSCSPLKRKSHHSLLQQHKRFCFMTVRIFYRFGQHQPEKKQTLLLHCKTPSYKIEVS</sequence>
<gene>
    <name evidence="1" type="ORF">L2E82_49559</name>
</gene>
<keyword evidence="2" id="KW-1185">Reference proteome</keyword>
<reference evidence="2" key="1">
    <citation type="journal article" date="2022" name="Mol. Ecol. Resour.">
        <title>The genomes of chicory, endive, great burdock and yacon provide insights into Asteraceae palaeo-polyploidization history and plant inulin production.</title>
        <authorList>
            <person name="Fan W."/>
            <person name="Wang S."/>
            <person name="Wang H."/>
            <person name="Wang A."/>
            <person name="Jiang F."/>
            <person name="Liu H."/>
            <person name="Zhao H."/>
            <person name="Xu D."/>
            <person name="Zhang Y."/>
        </authorList>
    </citation>
    <scope>NUCLEOTIDE SEQUENCE [LARGE SCALE GENOMIC DNA]</scope>
    <source>
        <strain evidence="2">cv. Punajuju</strain>
    </source>
</reference>
<dbReference type="EMBL" id="CM042017">
    <property type="protein sequence ID" value="KAI3691277.1"/>
    <property type="molecule type" value="Genomic_DNA"/>
</dbReference>
<proteinExistence type="predicted"/>
<protein>
    <submittedName>
        <fullName evidence="1">Uncharacterized protein</fullName>
    </submittedName>
</protein>